<sequence length="189" mass="20417">MLNRSVQVERVSCARLPFLAYVLAIFATLTAMCGTRSASAADTCQDQTTDGSAEAVCNFQKQLWLNPGFISLHFTKIEERNPLNLGLGAEWRLTEETALIAGTYVNSVRKQSTYGGVSWQPLTLGVTQLGAAVGLIRGYPKLNGGNWVPMILPTLSVAHGRLGANLVLVPPLGDKNVGSLSLQLKFKVW</sequence>
<dbReference type="Gene3D" id="2.40.160.20">
    <property type="match status" value="1"/>
</dbReference>
<feature type="chain" id="PRO_5019806781" evidence="1">
    <location>
        <begin position="41"/>
        <end position="189"/>
    </location>
</feature>
<reference evidence="2 3" key="1">
    <citation type="submission" date="2019-03" db="EMBL/GenBank/DDBJ databases">
        <title>Comparative insights into the high quality Complete genome sequence of highly metal resistant Cupriavidus metallidurans strain BS1 isolated from a gold-copper mine.</title>
        <authorList>
            <person name="Mazhar H.S."/>
            <person name="Rensing C."/>
        </authorList>
    </citation>
    <scope>NUCLEOTIDE SEQUENCE [LARGE SCALE GENOMIC DNA]</scope>
    <source>
        <strain evidence="2 3">BS1</strain>
    </source>
</reference>
<evidence type="ECO:0000313" key="2">
    <source>
        <dbReference type="EMBL" id="QBP13837.1"/>
    </source>
</evidence>
<protein>
    <submittedName>
        <fullName evidence="2">Uncharacterized protein</fullName>
    </submittedName>
</protein>
<gene>
    <name evidence="2" type="ORF">DDF84_030200</name>
</gene>
<evidence type="ECO:0000313" key="3">
    <source>
        <dbReference type="Proteomes" id="UP000253772"/>
    </source>
</evidence>
<accession>A0A482J2J4</accession>
<dbReference type="AlphaFoldDB" id="A0A482J2J4"/>
<name>A0A482J2J4_9BURK</name>
<proteinExistence type="predicted"/>
<evidence type="ECO:0000256" key="1">
    <source>
        <dbReference type="SAM" id="SignalP"/>
    </source>
</evidence>
<dbReference type="RefSeq" id="WP_017511565.1">
    <property type="nucleotide sequence ID" value="NZ_CP037901.1"/>
</dbReference>
<organism evidence="2 3">
    <name type="scientific">Cupriavidus metallidurans</name>
    <dbReference type="NCBI Taxonomy" id="119219"/>
    <lineage>
        <taxon>Bacteria</taxon>
        <taxon>Pseudomonadati</taxon>
        <taxon>Pseudomonadota</taxon>
        <taxon>Betaproteobacteria</taxon>
        <taxon>Burkholderiales</taxon>
        <taxon>Burkholderiaceae</taxon>
        <taxon>Cupriavidus</taxon>
    </lineage>
</organism>
<keyword evidence="1" id="KW-0732">Signal</keyword>
<feature type="signal peptide" evidence="1">
    <location>
        <begin position="1"/>
        <end position="40"/>
    </location>
</feature>
<dbReference type="EMBL" id="CP037901">
    <property type="protein sequence ID" value="QBP13837.1"/>
    <property type="molecule type" value="Genomic_DNA"/>
</dbReference>
<dbReference type="Proteomes" id="UP000253772">
    <property type="component" value="Chromosome c2"/>
</dbReference>
<dbReference type="OrthoDB" id="8848687at2"/>